<comment type="caution">
    <text evidence="1">The sequence shown here is derived from an EMBL/GenBank/DDBJ whole genome shotgun (WGS) entry which is preliminary data.</text>
</comment>
<proteinExistence type="predicted"/>
<dbReference type="Gene3D" id="3.40.50.410">
    <property type="entry name" value="von Willebrand factor, type A domain"/>
    <property type="match status" value="1"/>
</dbReference>
<keyword evidence="2" id="KW-1185">Reference proteome</keyword>
<gene>
    <name evidence="1" type="ORF">EDE15_5094</name>
</gene>
<dbReference type="InterPro" id="IPR036465">
    <property type="entry name" value="vWFA_dom_sf"/>
</dbReference>
<accession>A0A428MR86</accession>
<evidence type="ECO:0000313" key="2">
    <source>
        <dbReference type="Proteomes" id="UP000269669"/>
    </source>
</evidence>
<protein>
    <recommendedName>
        <fullName evidence="3">VWFA-related protein</fullName>
    </recommendedName>
</protein>
<name>A0A428MR86_9BACT</name>
<dbReference type="RefSeq" id="WP_125487650.1">
    <property type="nucleotide sequence ID" value="NZ_RSDW01000001.1"/>
</dbReference>
<reference evidence="1 2" key="1">
    <citation type="submission" date="2018-12" db="EMBL/GenBank/DDBJ databases">
        <title>Sequencing of bacterial isolates from soil warming experiment in Harvard Forest, Massachusetts, USA.</title>
        <authorList>
            <person name="Deangelis K."/>
        </authorList>
    </citation>
    <scope>NUCLEOTIDE SEQUENCE [LARGE SCALE GENOMIC DNA]</scope>
    <source>
        <strain evidence="1 2">EB153</strain>
    </source>
</reference>
<sequence>MTKYLLAATLLTATLLPAQEGPTRTQALIALDSKSPQTPTSQNIIIKVNDRATPLTSLAPIPPTGAQVALLIDDGLRTSVGRQLDDIRNFITTLPQGTEIFIGYMENGRVVPAQEFTTDYASAAKNLRIPMGTAGASASPYFCLSDFTKHWPGAPEREDSIQTPKARFVMMLTNGVDPYNGSVSPLNQNSTYVDAAVADAQRAGIAVYSIYYGDSGIRGEAASFSGQSYLSEVAEGTGGRTYYQGTGNPVSIGPFLKQFRGAIAETYVATFEAPGNKNMVRIKLSTNLPGTKVRAAQEIRPGTAITP</sequence>
<evidence type="ECO:0008006" key="3">
    <source>
        <dbReference type="Google" id="ProtNLM"/>
    </source>
</evidence>
<organism evidence="1 2">
    <name type="scientific">Edaphobacter aggregans</name>
    <dbReference type="NCBI Taxonomy" id="570835"/>
    <lineage>
        <taxon>Bacteria</taxon>
        <taxon>Pseudomonadati</taxon>
        <taxon>Acidobacteriota</taxon>
        <taxon>Terriglobia</taxon>
        <taxon>Terriglobales</taxon>
        <taxon>Acidobacteriaceae</taxon>
        <taxon>Edaphobacter</taxon>
    </lineage>
</organism>
<dbReference type="AlphaFoldDB" id="A0A428MR86"/>
<dbReference type="OrthoDB" id="112721at2"/>
<dbReference type="EMBL" id="RSDW01000001">
    <property type="protein sequence ID" value="RSL19427.1"/>
    <property type="molecule type" value="Genomic_DNA"/>
</dbReference>
<evidence type="ECO:0000313" key="1">
    <source>
        <dbReference type="EMBL" id="RSL19427.1"/>
    </source>
</evidence>
<dbReference type="Proteomes" id="UP000269669">
    <property type="component" value="Unassembled WGS sequence"/>
</dbReference>